<proteinExistence type="inferred from homology"/>
<dbReference type="InterPro" id="IPR003569">
    <property type="entry name" value="Cyt_c_biogenesis_plant"/>
</dbReference>
<evidence type="ECO:0000313" key="6">
    <source>
        <dbReference type="EMBL" id="KAL0291462.1"/>
    </source>
</evidence>
<dbReference type="PANTHER" id="PTHR43653:SF1">
    <property type="entry name" value="CYTOCHROME C-TYPE BIOGENESIS PROTEIN CCMF"/>
    <property type="match status" value="1"/>
</dbReference>
<dbReference type="EMBL" id="JACGWM010001575">
    <property type="protein sequence ID" value="KAL0291462.1"/>
    <property type="molecule type" value="Genomic_DNA"/>
</dbReference>
<comment type="caution">
    <text evidence="6">The sequence shown here is derived from an EMBL/GenBank/DDBJ whole genome shotgun (WGS) entry which is preliminary data.</text>
</comment>
<dbReference type="GO" id="GO:0015232">
    <property type="term" value="F:heme transmembrane transporter activity"/>
    <property type="evidence" value="ECO:0007669"/>
    <property type="project" value="InterPro"/>
</dbReference>
<evidence type="ECO:0000256" key="4">
    <source>
        <dbReference type="ARBA" id="ARBA00023128"/>
    </source>
</evidence>
<evidence type="ECO:0000256" key="2">
    <source>
        <dbReference type="ARBA" id="ARBA00009186"/>
    </source>
</evidence>
<comment type="similarity">
    <text evidence="2">Belongs to the CcmF/CycK/Ccl1/NrfE/CcsA family.</text>
</comment>
<protein>
    <submittedName>
        <fullName evidence="6">Cytochrome c biosynthesis protein</fullName>
    </submittedName>
</protein>
<dbReference type="InterPro" id="IPR003567">
    <property type="entry name" value="Cyt_c_biogenesis"/>
</dbReference>
<dbReference type="GO" id="GO:0016020">
    <property type="term" value="C:membrane"/>
    <property type="evidence" value="ECO:0007669"/>
    <property type="project" value="InterPro"/>
</dbReference>
<dbReference type="GO" id="GO:0005739">
    <property type="term" value="C:mitochondrion"/>
    <property type="evidence" value="ECO:0007669"/>
    <property type="project" value="UniProtKB-SubCell"/>
</dbReference>
<name>A0AAW2JAS1_9LAMI</name>
<dbReference type="InterPro" id="IPR002541">
    <property type="entry name" value="Cyt_c_assembly"/>
</dbReference>
<keyword evidence="3" id="KW-0201">Cytochrome c-type biogenesis</keyword>
<keyword evidence="4" id="KW-0496">Mitochondrion</keyword>
<dbReference type="GO" id="GO:0017004">
    <property type="term" value="P:cytochrome complex assembly"/>
    <property type="evidence" value="ECO:0007669"/>
    <property type="project" value="UniProtKB-KW"/>
</dbReference>
<evidence type="ECO:0000259" key="5">
    <source>
        <dbReference type="Pfam" id="PF01578"/>
    </source>
</evidence>
<comment type="subcellular location">
    <subcellularLocation>
        <location evidence="1">Mitochondrion</location>
    </subcellularLocation>
</comment>
<reference evidence="6" key="1">
    <citation type="submission" date="2020-06" db="EMBL/GenBank/DDBJ databases">
        <authorList>
            <person name="Li T."/>
            <person name="Hu X."/>
            <person name="Zhang T."/>
            <person name="Song X."/>
            <person name="Zhang H."/>
            <person name="Dai N."/>
            <person name="Sheng W."/>
            <person name="Hou X."/>
            <person name="Wei L."/>
        </authorList>
    </citation>
    <scope>NUCLEOTIDE SEQUENCE</scope>
    <source>
        <strain evidence="6">KEN8</strain>
        <tissue evidence="6">Leaf</tissue>
    </source>
</reference>
<dbReference type="GO" id="GO:0020037">
    <property type="term" value="F:heme binding"/>
    <property type="evidence" value="ECO:0007669"/>
    <property type="project" value="InterPro"/>
</dbReference>
<dbReference type="Pfam" id="PF01578">
    <property type="entry name" value="Cytochrom_C_asm"/>
    <property type="match status" value="1"/>
</dbReference>
<dbReference type="PRINTS" id="PR01412">
    <property type="entry name" value="CCBSBIOGNSIS"/>
</dbReference>
<dbReference type="AlphaFoldDB" id="A0AAW2JAS1"/>
<evidence type="ECO:0000256" key="1">
    <source>
        <dbReference type="ARBA" id="ARBA00004173"/>
    </source>
</evidence>
<dbReference type="PANTHER" id="PTHR43653">
    <property type="entry name" value="CYTOCHROME C ASSEMBLY PROTEIN-RELATED"/>
    <property type="match status" value="1"/>
</dbReference>
<reference evidence="6" key="2">
    <citation type="journal article" date="2024" name="Plant">
        <title>Genomic evolution and insights into agronomic trait innovations of Sesamum species.</title>
        <authorList>
            <person name="Miao H."/>
            <person name="Wang L."/>
            <person name="Qu L."/>
            <person name="Liu H."/>
            <person name="Sun Y."/>
            <person name="Le M."/>
            <person name="Wang Q."/>
            <person name="Wei S."/>
            <person name="Zheng Y."/>
            <person name="Lin W."/>
            <person name="Duan Y."/>
            <person name="Cao H."/>
            <person name="Xiong S."/>
            <person name="Wang X."/>
            <person name="Wei L."/>
            <person name="Li C."/>
            <person name="Ma Q."/>
            <person name="Ju M."/>
            <person name="Zhao R."/>
            <person name="Li G."/>
            <person name="Mu C."/>
            <person name="Tian Q."/>
            <person name="Mei H."/>
            <person name="Zhang T."/>
            <person name="Gao T."/>
            <person name="Zhang H."/>
        </authorList>
    </citation>
    <scope>NUCLEOTIDE SEQUENCE</scope>
    <source>
        <tissue evidence="6">Leaf</tissue>
    </source>
</reference>
<gene>
    <name evidence="6" type="ORF">Scaly_2636300</name>
</gene>
<feature type="domain" description="Cytochrome c assembly protein" evidence="5">
    <location>
        <begin position="288"/>
        <end position="520"/>
    </location>
</feature>
<dbReference type="PRINTS" id="PR01410">
    <property type="entry name" value="CCBIOGENESIS"/>
</dbReference>
<sequence length="521" mass="58659">MLRCESLLLRAESNCGFLFTLSLSSLEGTSGLGLKKEEKSLSGARVRNESRFHHKKRFPYRKIGAAIAVSSTAVSSKGVKSTKGEAPESSFRRATILYQAIRDRSQTGNPIFLDGENQPFLFCAWAVGTWSNHEGSILSWCRILSFYGFLLCYRGRPKSHNVSKRVGHRETLFYSFLSNFVKNSILSLPRYEQKSGAQPQLYTPFVLRTLVDSELRSRRNRTFDGPALFYAPLYPERKMSFAPMGARRSAVREKEKGLILCCIWHEMIKRASFIDEQRIDGALGIALFFSPFLSASSDPFVRNFFVRTEPLAESNPVPQDPISAIHPPCIYAGDVASAMGFGLCRSKMMNGIVALHSPLMRKDAAEKNGTLFRSVGCVGSRITSELFTLKFKDVGAKCYPALLLRSNRSLLMLLRRRFFAFSSLWTRALVDTGREQAKRVVRNGKKDTTTAPLCWTAGANTVVSDQDQEPIRIWILTCRWFLTVGILPGSWWAHHELGRGGWWFRDPVENASFMPRVLATA</sequence>
<organism evidence="6">
    <name type="scientific">Sesamum calycinum</name>
    <dbReference type="NCBI Taxonomy" id="2727403"/>
    <lineage>
        <taxon>Eukaryota</taxon>
        <taxon>Viridiplantae</taxon>
        <taxon>Streptophyta</taxon>
        <taxon>Embryophyta</taxon>
        <taxon>Tracheophyta</taxon>
        <taxon>Spermatophyta</taxon>
        <taxon>Magnoliopsida</taxon>
        <taxon>eudicotyledons</taxon>
        <taxon>Gunneridae</taxon>
        <taxon>Pentapetalae</taxon>
        <taxon>asterids</taxon>
        <taxon>lamiids</taxon>
        <taxon>Lamiales</taxon>
        <taxon>Pedaliaceae</taxon>
        <taxon>Sesamum</taxon>
    </lineage>
</organism>
<accession>A0AAW2JAS1</accession>
<feature type="non-terminal residue" evidence="6">
    <location>
        <position position="521"/>
    </location>
</feature>
<evidence type="ECO:0000256" key="3">
    <source>
        <dbReference type="ARBA" id="ARBA00022748"/>
    </source>
</evidence>